<dbReference type="Gene3D" id="1.25.40.10">
    <property type="entry name" value="Tetratricopeptide repeat domain"/>
    <property type="match status" value="1"/>
</dbReference>
<accession>A0A8J4SQ84</accession>
<comment type="caution">
    <text evidence="2">The sequence shown here is derived from an EMBL/GenBank/DDBJ whole genome shotgun (WGS) entry which is preliminary data.</text>
</comment>
<reference evidence="2" key="1">
    <citation type="submission" date="2019-05" db="EMBL/GenBank/DDBJ databases">
        <title>Annotation for the trematode Paragonimus heterotremus.</title>
        <authorList>
            <person name="Choi Y.-J."/>
        </authorList>
    </citation>
    <scope>NUCLEOTIDE SEQUENCE</scope>
    <source>
        <strain evidence="2">LC</strain>
    </source>
</reference>
<dbReference type="EMBL" id="LUCH01002064">
    <property type="protein sequence ID" value="KAF5402047.1"/>
    <property type="molecule type" value="Genomic_DNA"/>
</dbReference>
<organism evidence="2 3">
    <name type="scientific">Paragonimus heterotremus</name>
    <dbReference type="NCBI Taxonomy" id="100268"/>
    <lineage>
        <taxon>Eukaryota</taxon>
        <taxon>Metazoa</taxon>
        <taxon>Spiralia</taxon>
        <taxon>Lophotrochozoa</taxon>
        <taxon>Platyhelminthes</taxon>
        <taxon>Trematoda</taxon>
        <taxon>Digenea</taxon>
        <taxon>Plagiorchiida</taxon>
        <taxon>Troglotremata</taxon>
        <taxon>Troglotrematidae</taxon>
        <taxon>Paragonimus</taxon>
    </lineage>
</organism>
<name>A0A8J4SQ84_9TREM</name>
<gene>
    <name evidence="2" type="ORF">PHET_04317</name>
</gene>
<feature type="non-terminal residue" evidence="2">
    <location>
        <position position="144"/>
    </location>
</feature>
<dbReference type="AlphaFoldDB" id="A0A8J4SQ84"/>
<sequence>HKLGYCYTHCYQLGHYFELHESSQVLIIKNKIVKILVVTKRGENEGAAAKYREALGLLEQLTLQEKPGEPEWVELDMARVPFFVNLAQCQFRLKLKAESDQSGYWVVSVIWLTLEKLANDQLPMAPSQHPRSQKIDVANDTALT</sequence>
<dbReference type="InterPro" id="IPR011990">
    <property type="entry name" value="TPR-like_helical_dom_sf"/>
</dbReference>
<proteinExistence type="predicted"/>
<evidence type="ECO:0000313" key="3">
    <source>
        <dbReference type="Proteomes" id="UP000748531"/>
    </source>
</evidence>
<protein>
    <submittedName>
        <fullName evidence="2">Uncharacterized protein</fullName>
    </submittedName>
</protein>
<feature type="region of interest" description="Disordered" evidence="1">
    <location>
        <begin position="123"/>
        <end position="144"/>
    </location>
</feature>
<dbReference type="OrthoDB" id="5829758at2759"/>
<dbReference type="Proteomes" id="UP000748531">
    <property type="component" value="Unassembled WGS sequence"/>
</dbReference>
<evidence type="ECO:0000313" key="2">
    <source>
        <dbReference type="EMBL" id="KAF5402047.1"/>
    </source>
</evidence>
<evidence type="ECO:0000256" key="1">
    <source>
        <dbReference type="SAM" id="MobiDB-lite"/>
    </source>
</evidence>
<keyword evidence="3" id="KW-1185">Reference proteome</keyword>